<dbReference type="InterPro" id="IPR033394">
    <property type="entry name" value="Svf1-like_C"/>
</dbReference>
<dbReference type="EMBL" id="KV454013">
    <property type="protein sequence ID" value="ODV95757.1"/>
    <property type="molecule type" value="Genomic_DNA"/>
</dbReference>
<dbReference type="OrthoDB" id="2590239at2759"/>
<evidence type="ECO:0000256" key="4">
    <source>
        <dbReference type="SAM" id="MobiDB-lite"/>
    </source>
</evidence>
<feature type="region of interest" description="Disordered" evidence="4">
    <location>
        <begin position="207"/>
        <end position="229"/>
    </location>
</feature>
<evidence type="ECO:0000313" key="8">
    <source>
        <dbReference type="Proteomes" id="UP000094236"/>
    </source>
</evidence>
<evidence type="ECO:0000259" key="5">
    <source>
        <dbReference type="Pfam" id="PF08622"/>
    </source>
</evidence>
<keyword evidence="8" id="KW-1185">Reference proteome</keyword>
<feature type="domain" description="Svf1-like N-terminal" evidence="5">
    <location>
        <begin position="56"/>
        <end position="234"/>
    </location>
</feature>
<proteinExistence type="inferred from homology"/>
<dbReference type="InterPro" id="IPR013931">
    <property type="entry name" value="Svf1-like_N"/>
</dbReference>
<evidence type="ECO:0000256" key="2">
    <source>
        <dbReference type="ARBA" id="ARBA00009069"/>
    </source>
</evidence>
<gene>
    <name evidence="7" type="ORF">PACTADRAFT_74988</name>
</gene>
<feature type="domain" description="Svf1-like C-terminal" evidence="6">
    <location>
        <begin position="260"/>
        <end position="432"/>
    </location>
</feature>
<dbReference type="InterPro" id="IPR051385">
    <property type="entry name" value="Ceramide-binding_SVF1"/>
</dbReference>
<protein>
    <recommendedName>
        <fullName evidence="9">Survival factor 1</fullName>
    </recommendedName>
</protein>
<dbReference type="GO" id="GO:0005737">
    <property type="term" value="C:cytoplasm"/>
    <property type="evidence" value="ECO:0007669"/>
    <property type="project" value="UniProtKB-SubCell"/>
</dbReference>
<comment type="subcellular location">
    <subcellularLocation>
        <location evidence="1">Cytoplasm</location>
    </subcellularLocation>
</comment>
<keyword evidence="3" id="KW-0963">Cytoplasm</keyword>
<dbReference type="Proteomes" id="UP000094236">
    <property type="component" value="Unassembled WGS sequence"/>
</dbReference>
<dbReference type="STRING" id="669874.A0A1E4TVJ9"/>
<comment type="similarity">
    <text evidence="2">Belongs to the SVF1 family.</text>
</comment>
<evidence type="ECO:0000313" key="7">
    <source>
        <dbReference type="EMBL" id="ODV95757.1"/>
    </source>
</evidence>
<evidence type="ECO:0008006" key="9">
    <source>
        <dbReference type="Google" id="ProtNLM"/>
    </source>
</evidence>
<evidence type="ECO:0000256" key="3">
    <source>
        <dbReference type="ARBA" id="ARBA00022490"/>
    </source>
</evidence>
<dbReference type="AlphaFoldDB" id="A0A1E4TVJ9"/>
<accession>A0A1E4TVJ9</accession>
<evidence type="ECO:0000259" key="6">
    <source>
        <dbReference type="Pfam" id="PF17187"/>
    </source>
</evidence>
<organism evidence="7 8">
    <name type="scientific">Pachysolen tannophilus NRRL Y-2460</name>
    <dbReference type="NCBI Taxonomy" id="669874"/>
    <lineage>
        <taxon>Eukaryota</taxon>
        <taxon>Fungi</taxon>
        <taxon>Dikarya</taxon>
        <taxon>Ascomycota</taxon>
        <taxon>Saccharomycotina</taxon>
        <taxon>Pichiomycetes</taxon>
        <taxon>Pachysolenaceae</taxon>
        <taxon>Pachysolen</taxon>
    </lineage>
</organism>
<dbReference type="PANTHER" id="PTHR47107:SF1">
    <property type="entry name" value="CERAMIDE-BINDING PROTEIN SVF1-RELATED"/>
    <property type="match status" value="1"/>
</dbReference>
<dbReference type="GO" id="GO:0006979">
    <property type="term" value="P:response to oxidative stress"/>
    <property type="evidence" value="ECO:0007669"/>
    <property type="project" value="InterPro"/>
</dbReference>
<reference evidence="8" key="1">
    <citation type="submission" date="2016-05" db="EMBL/GenBank/DDBJ databases">
        <title>Comparative genomics of biotechnologically important yeasts.</title>
        <authorList>
            <consortium name="DOE Joint Genome Institute"/>
            <person name="Riley R."/>
            <person name="Haridas S."/>
            <person name="Wolfe K.H."/>
            <person name="Lopes M.R."/>
            <person name="Hittinger C.T."/>
            <person name="Goker M."/>
            <person name="Salamov A."/>
            <person name="Wisecaver J."/>
            <person name="Long T.M."/>
            <person name="Aerts A.L."/>
            <person name="Barry K."/>
            <person name="Choi C."/>
            <person name="Clum A."/>
            <person name="Coughlan A.Y."/>
            <person name="Deshpande S."/>
            <person name="Douglass A.P."/>
            <person name="Hanson S.J."/>
            <person name="Klenk H.-P."/>
            <person name="Labutti K."/>
            <person name="Lapidus A."/>
            <person name="Lindquist E."/>
            <person name="Lipzen A."/>
            <person name="Meier-Kolthoff J.P."/>
            <person name="Ohm R.A."/>
            <person name="Otillar R.P."/>
            <person name="Pangilinan J."/>
            <person name="Peng Y."/>
            <person name="Rokas A."/>
            <person name="Rosa C.A."/>
            <person name="Scheuner C."/>
            <person name="Sibirny A.A."/>
            <person name="Slot J.C."/>
            <person name="Stielow J.B."/>
            <person name="Sun H."/>
            <person name="Kurtzman C.P."/>
            <person name="Blackwell M."/>
            <person name="Grigoriev I.V."/>
            <person name="Jeffries T.W."/>
        </authorList>
    </citation>
    <scope>NUCLEOTIDE SEQUENCE [LARGE SCALE GENOMIC DNA]</scope>
    <source>
        <strain evidence="8">NRRL Y-2460</strain>
    </source>
</reference>
<name>A0A1E4TVJ9_PACTA</name>
<evidence type="ECO:0000256" key="1">
    <source>
        <dbReference type="ARBA" id="ARBA00004496"/>
    </source>
</evidence>
<dbReference type="SUPFAM" id="SSF159245">
    <property type="entry name" value="AttH-like"/>
    <property type="match status" value="1"/>
</dbReference>
<sequence length="436" mass="49196">MLRWVQSGISAVTGLAEPAYGREAIHPVTDGLENKKTFSTLTADDLKWLHPDTTNVETQTFYFTCFETGYMGFAQIIHSTVIGLYTTAQQTFKIFHKDTPDDYVWTSTKLEDFRIEGTNFYAKNLKVELSEDGNSLHFESNASDEVSIDLTINKTVQGVKFGKDGTTYYGDDINEPWGLMRHVFWPRCNVNGVIKLEEKEILLEEEEEVKDNNKNDDDVDGDKKSEQQDQIEIEKKIEKKDPIIRPINGISMFVMALQGMKPHHAAASWNFMNFISPKHSVVVMDFTTPKSYDRTNVSVGIVTDESNIISCTIDNKINHLESKIDSVGWPVPHKIEFILKGFLNTNTLEEDIENGKATKVETIVKGDLGNLSERVDVMAEIPTFVKNFVNGVVGTKPYIYQFCNKLHLSSHGDGLETVEEDGVAYCEVTFISDISD</sequence>
<dbReference type="PANTHER" id="PTHR47107">
    <property type="entry name" value="SVF1-LIKE PROTEIN YDR222W-RELATED"/>
    <property type="match status" value="1"/>
</dbReference>
<feature type="compositionally biased region" description="Basic and acidic residues" evidence="4">
    <location>
        <begin position="210"/>
        <end position="229"/>
    </location>
</feature>
<dbReference type="Pfam" id="PF17187">
    <property type="entry name" value="Svf1_C"/>
    <property type="match status" value="1"/>
</dbReference>
<dbReference type="Pfam" id="PF08622">
    <property type="entry name" value="Svf1"/>
    <property type="match status" value="1"/>
</dbReference>